<keyword evidence="5 7" id="KW-0472">Membrane</keyword>
<reference evidence="8" key="2">
    <citation type="submission" date="2025-09" db="UniProtKB">
        <authorList>
            <consortium name="Ensembl"/>
        </authorList>
    </citation>
    <scope>IDENTIFICATION</scope>
</reference>
<name>A0A669P3F5_PHACC</name>
<evidence type="ECO:0000256" key="7">
    <source>
        <dbReference type="SAM" id="Phobius"/>
    </source>
</evidence>
<proteinExistence type="inferred from homology"/>
<feature type="transmembrane region" description="Helical" evidence="7">
    <location>
        <begin position="172"/>
        <end position="190"/>
    </location>
</feature>
<reference evidence="8" key="1">
    <citation type="submission" date="2025-08" db="UniProtKB">
        <authorList>
            <consortium name="Ensembl"/>
        </authorList>
    </citation>
    <scope>IDENTIFICATION</scope>
</reference>
<evidence type="ECO:0000313" key="9">
    <source>
        <dbReference type="Proteomes" id="UP000472261"/>
    </source>
</evidence>
<keyword evidence="9" id="KW-1185">Reference proteome</keyword>
<dbReference type="InterPro" id="IPR001898">
    <property type="entry name" value="SLC13A/DASS"/>
</dbReference>
<evidence type="ECO:0000256" key="3">
    <source>
        <dbReference type="ARBA" id="ARBA00022692"/>
    </source>
</evidence>
<keyword evidence="4 7" id="KW-1133">Transmembrane helix</keyword>
<dbReference type="GO" id="GO:0005886">
    <property type="term" value="C:plasma membrane"/>
    <property type="evidence" value="ECO:0007669"/>
    <property type="project" value="TreeGrafter"/>
</dbReference>
<sequence length="232" mass="25400">DSNTQQIIKERLIYLATPLKLLAVKYPDGTAHRWLCGWVKVVCSLQIYDRISSCADVQEPRSPAYLLFLLQESGLSVWIGGRLHPLEGVPPPVAVILITIVIALFTEFASNTATIIIFLPVLAELAIRLKVNPLYLMIPGTIGCSYAFMLPVSTPPNSIAFSSGHLMVKDMVRTGLLMNLMGVLLLSLAMNTWAKSIFQLGTFPAWANIHAENTTSLLPAVENVTLSALNKI</sequence>
<evidence type="ECO:0000256" key="5">
    <source>
        <dbReference type="ARBA" id="ARBA00023136"/>
    </source>
</evidence>
<dbReference type="PANTHER" id="PTHR10283:SF62">
    <property type="entry name" value="NA(+)_DICARBOXYLATE COTRANSPORTER 3"/>
    <property type="match status" value="1"/>
</dbReference>
<keyword evidence="3 7" id="KW-0812">Transmembrane</keyword>
<accession>A0A669P3F5</accession>
<evidence type="ECO:0000256" key="1">
    <source>
        <dbReference type="ARBA" id="ARBA00004141"/>
    </source>
</evidence>
<dbReference type="Proteomes" id="UP000472261">
    <property type="component" value="Unplaced"/>
</dbReference>
<dbReference type="GO" id="GO:0015141">
    <property type="term" value="F:succinate transmembrane transporter activity"/>
    <property type="evidence" value="ECO:0007669"/>
    <property type="project" value="TreeGrafter"/>
</dbReference>
<dbReference type="Ensembl" id="ENSPCLT00000000851.1">
    <property type="protein sequence ID" value="ENSPCLP00000000668.1"/>
    <property type="gene ID" value="ENSPCLG00000000560.1"/>
</dbReference>
<feature type="transmembrane region" description="Helical" evidence="7">
    <location>
        <begin position="93"/>
        <end position="122"/>
    </location>
</feature>
<dbReference type="GO" id="GO:0015137">
    <property type="term" value="F:citrate transmembrane transporter activity"/>
    <property type="evidence" value="ECO:0007669"/>
    <property type="project" value="TreeGrafter"/>
</dbReference>
<evidence type="ECO:0000256" key="4">
    <source>
        <dbReference type="ARBA" id="ARBA00022989"/>
    </source>
</evidence>
<feature type="transmembrane region" description="Helical" evidence="7">
    <location>
        <begin position="134"/>
        <end position="152"/>
    </location>
</feature>
<keyword evidence="6" id="KW-0915">Sodium</keyword>
<evidence type="ECO:0008006" key="10">
    <source>
        <dbReference type="Google" id="ProtNLM"/>
    </source>
</evidence>
<keyword evidence="6" id="KW-0406">Ion transport</keyword>
<evidence type="ECO:0000313" key="8">
    <source>
        <dbReference type="Ensembl" id="ENSPCLP00000000668.1"/>
    </source>
</evidence>
<dbReference type="Pfam" id="PF00939">
    <property type="entry name" value="Na_sulph_symp"/>
    <property type="match status" value="1"/>
</dbReference>
<dbReference type="PANTHER" id="PTHR10283">
    <property type="entry name" value="SOLUTE CARRIER FAMILY 13 MEMBER"/>
    <property type="match status" value="1"/>
</dbReference>
<dbReference type="AlphaFoldDB" id="A0A669P3F5"/>
<organism evidence="8 9">
    <name type="scientific">Phasianus colchicus</name>
    <name type="common">Common pheasant</name>
    <dbReference type="NCBI Taxonomy" id="9054"/>
    <lineage>
        <taxon>Eukaryota</taxon>
        <taxon>Metazoa</taxon>
        <taxon>Chordata</taxon>
        <taxon>Craniata</taxon>
        <taxon>Vertebrata</taxon>
        <taxon>Euteleostomi</taxon>
        <taxon>Archelosauria</taxon>
        <taxon>Archosauria</taxon>
        <taxon>Dinosauria</taxon>
        <taxon>Saurischia</taxon>
        <taxon>Theropoda</taxon>
        <taxon>Coelurosauria</taxon>
        <taxon>Aves</taxon>
        <taxon>Neognathae</taxon>
        <taxon>Galloanserae</taxon>
        <taxon>Galliformes</taxon>
        <taxon>Phasianidae</taxon>
        <taxon>Phasianinae</taxon>
        <taxon>Phasianus</taxon>
    </lineage>
</organism>
<evidence type="ECO:0000256" key="6">
    <source>
        <dbReference type="ARBA" id="ARBA00023201"/>
    </source>
</evidence>
<comment type="similarity">
    <text evidence="2">Belongs to the SLC13A/DASS transporter (TC 2.A.47) family. NADC subfamily.</text>
</comment>
<evidence type="ECO:0000256" key="2">
    <source>
        <dbReference type="ARBA" id="ARBA00006772"/>
    </source>
</evidence>
<protein>
    <recommendedName>
        <fullName evidence="10">Solute carrier family 13 member 3</fullName>
    </recommendedName>
</protein>
<keyword evidence="6" id="KW-0813">Transport</keyword>
<dbReference type="OMA" id="CISINTY"/>
<comment type="subcellular location">
    <subcellularLocation>
        <location evidence="1">Membrane</location>
        <topology evidence="1">Multi-pass membrane protein</topology>
    </subcellularLocation>
</comment>
<dbReference type="GO" id="GO:0017153">
    <property type="term" value="F:sodium:dicarboxylate symporter activity"/>
    <property type="evidence" value="ECO:0007669"/>
    <property type="project" value="TreeGrafter"/>
</dbReference>
<keyword evidence="6" id="KW-0739">Sodium transport</keyword>